<dbReference type="Proteomes" id="UP000288716">
    <property type="component" value="Unassembled WGS sequence"/>
</dbReference>
<evidence type="ECO:0000256" key="5">
    <source>
        <dbReference type="ARBA" id="ARBA00023319"/>
    </source>
</evidence>
<comment type="subcellular location">
    <subcellularLocation>
        <location evidence="1">Membrane</location>
        <topology evidence="1">Single-pass type I membrane protein</topology>
    </subcellularLocation>
</comment>
<evidence type="ECO:0000256" key="4">
    <source>
        <dbReference type="ARBA" id="ARBA00023180"/>
    </source>
</evidence>
<keyword evidence="5" id="KW-0393">Immunoglobulin domain</keyword>
<dbReference type="CDD" id="cd00096">
    <property type="entry name" value="Ig"/>
    <property type="match status" value="1"/>
</dbReference>
<name>A0A443SM50_9ACAR</name>
<accession>A0A443SM50</accession>
<keyword evidence="2" id="KW-0472">Membrane</keyword>
<evidence type="ECO:0000313" key="8">
    <source>
        <dbReference type="Proteomes" id="UP000288716"/>
    </source>
</evidence>
<reference evidence="7 8" key="1">
    <citation type="journal article" date="2018" name="Gigascience">
        <title>Genomes of trombidid mites reveal novel predicted allergens and laterally-transferred genes associated with secondary metabolism.</title>
        <authorList>
            <person name="Dong X."/>
            <person name="Chaisiri K."/>
            <person name="Xia D."/>
            <person name="Armstrong S.D."/>
            <person name="Fang Y."/>
            <person name="Donnelly M.J."/>
            <person name="Kadowaki T."/>
            <person name="McGarry J.W."/>
            <person name="Darby A.C."/>
            <person name="Makepeace B.L."/>
        </authorList>
    </citation>
    <scope>NUCLEOTIDE SEQUENCE [LARGE SCALE GENOMIC DNA]</scope>
    <source>
        <strain evidence="7">UoL-UT</strain>
    </source>
</reference>
<dbReference type="PROSITE" id="PS50835">
    <property type="entry name" value="IG_LIKE"/>
    <property type="match status" value="1"/>
</dbReference>
<evidence type="ECO:0000259" key="6">
    <source>
        <dbReference type="PROSITE" id="PS50835"/>
    </source>
</evidence>
<dbReference type="AlphaFoldDB" id="A0A443SM50"/>
<dbReference type="InterPro" id="IPR013098">
    <property type="entry name" value="Ig_I-set"/>
</dbReference>
<comment type="caution">
    <text evidence="7">The sequence shown here is derived from an EMBL/GenBank/DDBJ whole genome shotgun (WGS) entry which is preliminary data.</text>
</comment>
<dbReference type="Gene3D" id="2.60.40.10">
    <property type="entry name" value="Immunoglobulins"/>
    <property type="match status" value="1"/>
</dbReference>
<dbReference type="STRING" id="299467.A0A443SM50"/>
<proteinExistence type="predicted"/>
<dbReference type="VEuPathDB" id="VectorBase:LDEU003436"/>
<dbReference type="GO" id="GO:0005886">
    <property type="term" value="C:plasma membrane"/>
    <property type="evidence" value="ECO:0007669"/>
    <property type="project" value="TreeGrafter"/>
</dbReference>
<dbReference type="InterPro" id="IPR007110">
    <property type="entry name" value="Ig-like_dom"/>
</dbReference>
<keyword evidence="3" id="KW-1015">Disulfide bond</keyword>
<feature type="domain" description="Ig-like" evidence="6">
    <location>
        <begin position="17"/>
        <end position="99"/>
    </location>
</feature>
<dbReference type="Pfam" id="PF07679">
    <property type="entry name" value="I-set"/>
    <property type="match status" value="1"/>
</dbReference>
<dbReference type="PANTHER" id="PTHR11640">
    <property type="entry name" value="NEPHRIN"/>
    <property type="match status" value="1"/>
</dbReference>
<dbReference type="GO" id="GO:0050839">
    <property type="term" value="F:cell adhesion molecule binding"/>
    <property type="evidence" value="ECO:0007669"/>
    <property type="project" value="TreeGrafter"/>
</dbReference>
<evidence type="ECO:0000313" key="7">
    <source>
        <dbReference type="EMBL" id="RWS28604.1"/>
    </source>
</evidence>
<dbReference type="GO" id="GO:0005911">
    <property type="term" value="C:cell-cell junction"/>
    <property type="evidence" value="ECO:0007669"/>
    <property type="project" value="TreeGrafter"/>
</dbReference>
<dbReference type="InterPro" id="IPR036179">
    <property type="entry name" value="Ig-like_dom_sf"/>
</dbReference>
<keyword evidence="4" id="KW-0325">Glycoprotein</keyword>
<keyword evidence="8" id="KW-1185">Reference proteome</keyword>
<protein>
    <submittedName>
        <fullName evidence="7">Nephrin-like protein</fullName>
    </submittedName>
</protein>
<dbReference type="InterPro" id="IPR051275">
    <property type="entry name" value="Cell_adhesion_signaling"/>
</dbReference>
<dbReference type="InterPro" id="IPR013783">
    <property type="entry name" value="Ig-like_fold"/>
</dbReference>
<organism evidence="7 8">
    <name type="scientific">Leptotrombidium deliense</name>
    <dbReference type="NCBI Taxonomy" id="299467"/>
    <lineage>
        <taxon>Eukaryota</taxon>
        <taxon>Metazoa</taxon>
        <taxon>Ecdysozoa</taxon>
        <taxon>Arthropoda</taxon>
        <taxon>Chelicerata</taxon>
        <taxon>Arachnida</taxon>
        <taxon>Acari</taxon>
        <taxon>Acariformes</taxon>
        <taxon>Trombidiformes</taxon>
        <taxon>Prostigmata</taxon>
        <taxon>Anystina</taxon>
        <taxon>Parasitengona</taxon>
        <taxon>Trombiculoidea</taxon>
        <taxon>Trombiculidae</taxon>
        <taxon>Leptotrombidium</taxon>
    </lineage>
</organism>
<evidence type="ECO:0000256" key="2">
    <source>
        <dbReference type="ARBA" id="ARBA00023136"/>
    </source>
</evidence>
<evidence type="ECO:0000256" key="1">
    <source>
        <dbReference type="ARBA" id="ARBA00004479"/>
    </source>
</evidence>
<dbReference type="GO" id="GO:0098609">
    <property type="term" value="P:cell-cell adhesion"/>
    <property type="evidence" value="ECO:0007669"/>
    <property type="project" value="TreeGrafter"/>
</dbReference>
<dbReference type="OrthoDB" id="10028801at2759"/>
<dbReference type="EMBL" id="NCKV01001292">
    <property type="protein sequence ID" value="RWS28604.1"/>
    <property type="molecule type" value="Genomic_DNA"/>
</dbReference>
<sequence length="99" mass="11272">MRTIALHNRLTRSHGYQQFFRIRPSDTTVVKASDLELQCNIANQAGSVQWSKDGFLLGFDAEIPGFPRYSMSGDSLKGVYNLRIKDIQLEDEGDYQCQI</sequence>
<evidence type="ECO:0000256" key="3">
    <source>
        <dbReference type="ARBA" id="ARBA00023157"/>
    </source>
</evidence>
<dbReference type="SUPFAM" id="SSF48726">
    <property type="entry name" value="Immunoglobulin"/>
    <property type="match status" value="1"/>
</dbReference>
<dbReference type="PANTHER" id="PTHR11640:SF136">
    <property type="entry name" value="NEPHRIN"/>
    <property type="match status" value="1"/>
</dbReference>
<gene>
    <name evidence="7" type="ORF">B4U80_07057</name>
</gene>